<name>A0ABV7YMN4_9ACTN</name>
<evidence type="ECO:0000259" key="3">
    <source>
        <dbReference type="Pfam" id="PF13354"/>
    </source>
</evidence>
<feature type="domain" description="Beta-lactamase class A catalytic" evidence="3">
    <location>
        <begin position="116"/>
        <end position="248"/>
    </location>
</feature>
<dbReference type="RefSeq" id="WP_205118178.1">
    <property type="nucleotide sequence ID" value="NZ_JAFBCM010000001.1"/>
</dbReference>
<dbReference type="InterPro" id="IPR002477">
    <property type="entry name" value="Peptidoglycan-bd-like"/>
</dbReference>
<dbReference type="Gene3D" id="3.40.710.10">
    <property type="entry name" value="DD-peptidase/beta-lactamase superfamily"/>
    <property type="match status" value="1"/>
</dbReference>
<dbReference type="PANTHER" id="PTHR35333">
    <property type="entry name" value="BETA-LACTAMASE"/>
    <property type="match status" value="1"/>
</dbReference>
<evidence type="ECO:0000259" key="2">
    <source>
        <dbReference type="Pfam" id="PF01471"/>
    </source>
</evidence>
<proteinExistence type="predicted"/>
<comment type="caution">
    <text evidence="4">The sequence shown here is derived from an EMBL/GenBank/DDBJ whole genome shotgun (WGS) entry which is preliminary data.</text>
</comment>
<feature type="signal peptide" evidence="1">
    <location>
        <begin position="1"/>
        <end position="23"/>
    </location>
</feature>
<dbReference type="Gene3D" id="1.10.101.10">
    <property type="entry name" value="PGBD-like superfamily/PGBD"/>
    <property type="match status" value="2"/>
</dbReference>
<gene>
    <name evidence="4" type="ORF">ACFOUW_37790</name>
</gene>
<dbReference type="InterPro" id="IPR000871">
    <property type="entry name" value="Beta-lactam_class-A"/>
</dbReference>
<organism evidence="4 5">
    <name type="scientific">Tenggerimyces flavus</name>
    <dbReference type="NCBI Taxonomy" id="1708749"/>
    <lineage>
        <taxon>Bacteria</taxon>
        <taxon>Bacillati</taxon>
        <taxon>Actinomycetota</taxon>
        <taxon>Actinomycetes</taxon>
        <taxon>Propionibacteriales</taxon>
        <taxon>Nocardioidaceae</taxon>
        <taxon>Tenggerimyces</taxon>
    </lineage>
</organism>
<dbReference type="EMBL" id="JBHRZH010000056">
    <property type="protein sequence ID" value="MFC3766631.1"/>
    <property type="molecule type" value="Genomic_DNA"/>
</dbReference>
<feature type="domain" description="Peptidoglycan binding-like" evidence="2">
    <location>
        <begin position="288"/>
        <end position="342"/>
    </location>
</feature>
<dbReference type="SUPFAM" id="SSF47090">
    <property type="entry name" value="PGBD-like"/>
    <property type="match status" value="2"/>
</dbReference>
<dbReference type="Proteomes" id="UP001595699">
    <property type="component" value="Unassembled WGS sequence"/>
</dbReference>
<dbReference type="Pfam" id="PF01471">
    <property type="entry name" value="PG_binding_1"/>
    <property type="match status" value="2"/>
</dbReference>
<keyword evidence="5" id="KW-1185">Reference proteome</keyword>
<feature type="chain" id="PRO_5045416554" evidence="1">
    <location>
        <begin position="24"/>
        <end position="408"/>
    </location>
</feature>
<dbReference type="PANTHER" id="PTHR35333:SF3">
    <property type="entry name" value="BETA-LACTAMASE-TYPE TRANSPEPTIDASE FOLD CONTAINING PROTEIN"/>
    <property type="match status" value="1"/>
</dbReference>
<evidence type="ECO:0000256" key="1">
    <source>
        <dbReference type="SAM" id="SignalP"/>
    </source>
</evidence>
<keyword evidence="1" id="KW-0732">Signal</keyword>
<dbReference type="Pfam" id="PF13354">
    <property type="entry name" value="Beta-lactamase2"/>
    <property type="match status" value="1"/>
</dbReference>
<dbReference type="InterPro" id="IPR036365">
    <property type="entry name" value="PGBD-like_sf"/>
</dbReference>
<evidence type="ECO:0000313" key="5">
    <source>
        <dbReference type="Proteomes" id="UP001595699"/>
    </source>
</evidence>
<dbReference type="InterPro" id="IPR045155">
    <property type="entry name" value="Beta-lactam_cat"/>
</dbReference>
<dbReference type="InterPro" id="IPR012338">
    <property type="entry name" value="Beta-lactam/transpept-like"/>
</dbReference>
<reference evidence="5" key="1">
    <citation type="journal article" date="2019" name="Int. J. Syst. Evol. Microbiol.">
        <title>The Global Catalogue of Microorganisms (GCM) 10K type strain sequencing project: providing services to taxonomists for standard genome sequencing and annotation.</title>
        <authorList>
            <consortium name="The Broad Institute Genomics Platform"/>
            <consortium name="The Broad Institute Genome Sequencing Center for Infectious Disease"/>
            <person name="Wu L."/>
            <person name="Ma J."/>
        </authorList>
    </citation>
    <scope>NUCLEOTIDE SEQUENCE [LARGE SCALE GENOMIC DNA]</scope>
    <source>
        <strain evidence="5">CGMCC 4.7241</strain>
    </source>
</reference>
<protein>
    <submittedName>
        <fullName evidence="4">Peptidoglycan-binding protein</fullName>
    </submittedName>
</protein>
<dbReference type="InterPro" id="IPR036366">
    <property type="entry name" value="PGBDSf"/>
</dbReference>
<evidence type="ECO:0000313" key="4">
    <source>
        <dbReference type="EMBL" id="MFC3766631.1"/>
    </source>
</evidence>
<sequence>MSRIRTLLVALALVAVGAAPAHATAVPRQITIAAATCTSDNANLAARLSSDLNEAVFRSPNSMGITVLDRRTNTVCHYNPDLLVGVASIIKATIVGTLLRRAQEEGRGLTATEQNQARLAITESNNDTTTAMYNSLGNARIQAFMNAVGMTDTQTGTCWGCYRTSSSDQVNLLQALSNDNPVLTPDRKAYLLGLMAQVVASQRWGTPAGAPPSATVHVKNGWFPSGGQVNSIGLFDGNGHDYMMAVVTGNSFSTEAGAARIELVARAAHRALNPTVPAWPTLRETSYGNRVQVLQRLLISRGASLNPDGDFGPLTATAVRNFQSANGLSADGIVGPLTWGKLAATVQSGATGEAVRALQLRLTAYGLAAGAAGTFDATTVASVKSFQTSRGLPADGVVGATTWQHLVS</sequence>
<feature type="domain" description="Peptidoglycan binding-like" evidence="2">
    <location>
        <begin position="351"/>
        <end position="406"/>
    </location>
</feature>
<accession>A0ABV7YMN4</accession>
<dbReference type="SUPFAM" id="SSF56601">
    <property type="entry name" value="beta-lactamase/transpeptidase-like"/>
    <property type="match status" value="1"/>
</dbReference>